<protein>
    <recommendedName>
        <fullName evidence="4">GTP-binding protein</fullName>
    </recommendedName>
</protein>
<dbReference type="EMBL" id="LAZR01002408">
    <property type="protein sequence ID" value="KKN30420.1"/>
    <property type="molecule type" value="Genomic_DNA"/>
</dbReference>
<gene>
    <name evidence="3" type="ORF">LCGC14_0834280</name>
</gene>
<dbReference type="GO" id="GO:0003924">
    <property type="term" value="F:GTPase activity"/>
    <property type="evidence" value="ECO:0007669"/>
    <property type="project" value="TreeGrafter"/>
</dbReference>
<keyword evidence="2" id="KW-0342">GTP-binding</keyword>
<evidence type="ECO:0008006" key="4">
    <source>
        <dbReference type="Google" id="ProtNLM"/>
    </source>
</evidence>
<dbReference type="GO" id="GO:1990131">
    <property type="term" value="C:Gtr1-Gtr2 GTPase complex"/>
    <property type="evidence" value="ECO:0007669"/>
    <property type="project" value="TreeGrafter"/>
</dbReference>
<dbReference type="GO" id="GO:0005525">
    <property type="term" value="F:GTP binding"/>
    <property type="evidence" value="ECO:0007669"/>
    <property type="project" value="UniProtKB-KW"/>
</dbReference>
<dbReference type="InterPro" id="IPR006762">
    <property type="entry name" value="Gtr1_RagA"/>
</dbReference>
<accession>A0A0F9PF42</accession>
<dbReference type="GO" id="GO:1904263">
    <property type="term" value="P:positive regulation of TORC1 signaling"/>
    <property type="evidence" value="ECO:0007669"/>
    <property type="project" value="TreeGrafter"/>
</dbReference>
<dbReference type="PRINTS" id="PR00449">
    <property type="entry name" value="RASTRNSFRMNG"/>
</dbReference>
<dbReference type="GO" id="GO:0005764">
    <property type="term" value="C:lysosome"/>
    <property type="evidence" value="ECO:0007669"/>
    <property type="project" value="TreeGrafter"/>
</dbReference>
<evidence type="ECO:0000256" key="1">
    <source>
        <dbReference type="ARBA" id="ARBA00022741"/>
    </source>
</evidence>
<sequence>MSLEKVKILILGLKSSGKTSIVYSLQKKINLLNFVNLKPTRGINKIDFEEGDTKFYIWDFGGQESYRKDYLERMDRYFNEAKKFIYVIDIQEQELYDNSLGFLEDIILILKNKELYVSISIFLHKYDPDLEIEEEIPINLVKKIEALIPKEFKYKIFKTSIYTVFRKLPFS</sequence>
<dbReference type="PANTHER" id="PTHR11259">
    <property type="entry name" value="RAS-RELATED GTP BINDING RAG/GTR YEAST"/>
    <property type="match status" value="1"/>
</dbReference>
<proteinExistence type="predicted"/>
<dbReference type="PROSITE" id="PS51417">
    <property type="entry name" value="ARF"/>
    <property type="match status" value="1"/>
</dbReference>
<dbReference type="Gene3D" id="3.40.50.300">
    <property type="entry name" value="P-loop containing nucleotide triphosphate hydrolases"/>
    <property type="match status" value="1"/>
</dbReference>
<evidence type="ECO:0000313" key="3">
    <source>
        <dbReference type="EMBL" id="KKN30420.1"/>
    </source>
</evidence>
<reference evidence="3" key="1">
    <citation type="journal article" date="2015" name="Nature">
        <title>Complex archaea that bridge the gap between prokaryotes and eukaryotes.</title>
        <authorList>
            <person name="Spang A."/>
            <person name="Saw J.H."/>
            <person name="Jorgensen S.L."/>
            <person name="Zaremba-Niedzwiedzka K."/>
            <person name="Martijn J."/>
            <person name="Lind A.E."/>
            <person name="van Eijk R."/>
            <person name="Schleper C."/>
            <person name="Guy L."/>
            <person name="Ettema T.J."/>
        </authorList>
    </citation>
    <scope>NUCLEOTIDE SEQUENCE</scope>
</reference>
<comment type="caution">
    <text evidence="3">The sequence shown here is derived from an EMBL/GenBank/DDBJ whole genome shotgun (WGS) entry which is preliminary data.</text>
</comment>
<dbReference type="PANTHER" id="PTHR11259:SF2">
    <property type="entry name" value="GH16429P"/>
    <property type="match status" value="1"/>
</dbReference>
<dbReference type="GO" id="GO:0010507">
    <property type="term" value="P:negative regulation of autophagy"/>
    <property type="evidence" value="ECO:0007669"/>
    <property type="project" value="TreeGrafter"/>
</dbReference>
<dbReference type="AlphaFoldDB" id="A0A0F9PF42"/>
<evidence type="ECO:0000256" key="2">
    <source>
        <dbReference type="ARBA" id="ARBA00023134"/>
    </source>
</evidence>
<dbReference type="GO" id="GO:0009267">
    <property type="term" value="P:cellular response to starvation"/>
    <property type="evidence" value="ECO:0007669"/>
    <property type="project" value="TreeGrafter"/>
</dbReference>
<dbReference type="GO" id="GO:0005634">
    <property type="term" value="C:nucleus"/>
    <property type="evidence" value="ECO:0007669"/>
    <property type="project" value="TreeGrafter"/>
</dbReference>
<organism evidence="3">
    <name type="scientific">marine sediment metagenome</name>
    <dbReference type="NCBI Taxonomy" id="412755"/>
    <lineage>
        <taxon>unclassified sequences</taxon>
        <taxon>metagenomes</taxon>
        <taxon>ecological metagenomes</taxon>
    </lineage>
</organism>
<dbReference type="SUPFAM" id="SSF52540">
    <property type="entry name" value="P-loop containing nucleoside triphosphate hydrolases"/>
    <property type="match status" value="1"/>
</dbReference>
<dbReference type="InterPro" id="IPR027417">
    <property type="entry name" value="P-loop_NTPase"/>
</dbReference>
<keyword evidence="1" id="KW-0547">Nucleotide-binding</keyword>
<name>A0A0F9PF42_9ZZZZ</name>
<dbReference type="Pfam" id="PF04670">
    <property type="entry name" value="Gtr1_RagA"/>
    <property type="match status" value="1"/>
</dbReference>